<evidence type="ECO:0000313" key="4">
    <source>
        <dbReference type="Proteomes" id="UP000187708"/>
    </source>
</evidence>
<dbReference type="AlphaFoldDB" id="A0A822TD67"/>
<accession>A0A822TD67</accession>
<proteinExistence type="predicted"/>
<evidence type="ECO:0000313" key="2">
    <source>
        <dbReference type="EMBL" id="SIW91848.1"/>
    </source>
</evidence>
<protein>
    <submittedName>
        <fullName evidence="2">Phage tail fiber protein</fullName>
    </submittedName>
</protein>
<comment type="caution">
    <text evidence="2">The sequence shown here is derived from an EMBL/GenBank/DDBJ whole genome shotgun (WGS) entry which is preliminary data.</text>
</comment>
<dbReference type="EMBL" id="CWXZ01000028">
    <property type="protein sequence ID" value="CSK55025.1"/>
    <property type="molecule type" value="Genomic_DNA"/>
</dbReference>
<dbReference type="Proteomes" id="UP000045991">
    <property type="component" value="Unassembled WGS sequence"/>
</dbReference>
<name>A0A822TD67_SHISO</name>
<dbReference type="Proteomes" id="UP000187708">
    <property type="component" value="Unassembled WGS sequence"/>
</dbReference>
<evidence type="ECO:0000313" key="3">
    <source>
        <dbReference type="Proteomes" id="UP000045991"/>
    </source>
</evidence>
<organism evidence="2 4">
    <name type="scientific">Shigella sonnei</name>
    <dbReference type="NCBI Taxonomy" id="624"/>
    <lineage>
        <taxon>Bacteria</taxon>
        <taxon>Pseudomonadati</taxon>
        <taxon>Pseudomonadota</taxon>
        <taxon>Gammaproteobacteria</taxon>
        <taxon>Enterobacterales</taxon>
        <taxon>Enterobacteriaceae</taxon>
        <taxon>Shigella</taxon>
    </lineage>
</organism>
<evidence type="ECO:0000313" key="1">
    <source>
        <dbReference type="EMBL" id="CSK55025.1"/>
    </source>
</evidence>
<gene>
    <name evidence="1" type="ORF">ERS428554_01615</name>
    <name evidence="2" type="ORF">SAMEA2054241_00791</name>
</gene>
<reference evidence="2 4" key="1">
    <citation type="submission" date="2017-01" db="EMBL/GenBank/DDBJ databases">
        <authorList>
            <consortium name="Pathogen Informatics"/>
        </authorList>
    </citation>
    <scope>NUCLEOTIDE SEQUENCE [LARGE SCALE GENOMIC DNA]</scope>
    <source>
        <strain evidence="1 3">20352044</strain>
        <strain evidence="2 4">2090STDY5461769</strain>
    </source>
</reference>
<dbReference type="EMBL" id="FTSV01000015">
    <property type="protein sequence ID" value="SIW91848.1"/>
    <property type="molecule type" value="Genomic_DNA"/>
</dbReference>
<sequence>MYGGAYYSAYGNVMAGLQIDSKVDASNDFIAFRPLQKLVGGTWITVSQL</sequence>